<gene>
    <name evidence="1" type="ORF">VSS37_10590</name>
</gene>
<dbReference type="EMBL" id="JAYMYJ010000105">
    <property type="protein sequence ID" value="MEB4591427.1"/>
    <property type="molecule type" value="Genomic_DNA"/>
</dbReference>
<keyword evidence="2" id="KW-1185">Reference proteome</keyword>
<dbReference type="RefSeq" id="WP_324695017.1">
    <property type="nucleotide sequence ID" value="NZ_JAYMYJ010000105.1"/>
</dbReference>
<reference evidence="2" key="1">
    <citation type="submission" date="2023-07" db="EMBL/GenBank/DDBJ databases">
        <title>The carbon used by Thiothrix.</title>
        <authorList>
            <person name="Chen L."/>
        </authorList>
    </citation>
    <scope>NUCLEOTIDE SEQUENCE [LARGE SCALE GENOMIC DNA]</scope>
</reference>
<evidence type="ECO:0000313" key="1">
    <source>
        <dbReference type="EMBL" id="MEB4591427.1"/>
    </source>
</evidence>
<protein>
    <recommendedName>
        <fullName evidence="3">Xylose isomerase-like TIM barrel domain-containing protein</fullName>
    </recommendedName>
</protein>
<dbReference type="Gene3D" id="3.20.20.150">
    <property type="entry name" value="Divalent-metal-dependent TIM barrel enzymes"/>
    <property type="match status" value="1"/>
</dbReference>
<sequence>MQTFGYKIVDKSHEEIGPVVSAAIGQQRPLEVGLYFGNPAAWELIRSSLREASVPIPVSTHLDHQRLSLFHLAGMEGQLHQQITQAQEIGSTYSITHIHNRPTSQRPAHRKALAEYLTRQLQVLEAVCAERQHPIHIENTYHNLEFYRWFFDLVERLELRHIHHCFDIGHAKIWSLEKLPQWFLWLRELADRGFRIHFHLHANNGLEDQHLSFVETEATGMNRADSYTLKWDYFEVMAELREHFPDSRKVFEVKPRQALENMALVMGRLGR</sequence>
<dbReference type="InterPro" id="IPR036237">
    <property type="entry name" value="Xyl_isomerase-like_sf"/>
</dbReference>
<dbReference type="Proteomes" id="UP001308005">
    <property type="component" value="Unassembled WGS sequence"/>
</dbReference>
<proteinExistence type="predicted"/>
<comment type="caution">
    <text evidence="1">The sequence shown here is derived from an EMBL/GenBank/DDBJ whole genome shotgun (WGS) entry which is preliminary data.</text>
</comment>
<name>A0ABU6CZE8_9GAMM</name>
<dbReference type="SUPFAM" id="SSF51658">
    <property type="entry name" value="Xylose isomerase-like"/>
    <property type="match status" value="1"/>
</dbReference>
<organism evidence="1 2">
    <name type="scientific">Candidatus Thiothrix phosphatis</name>
    <dbReference type="NCBI Taxonomy" id="3112415"/>
    <lineage>
        <taxon>Bacteria</taxon>
        <taxon>Pseudomonadati</taxon>
        <taxon>Pseudomonadota</taxon>
        <taxon>Gammaproteobacteria</taxon>
        <taxon>Thiotrichales</taxon>
        <taxon>Thiotrichaceae</taxon>
        <taxon>Thiothrix</taxon>
    </lineage>
</organism>
<accession>A0ABU6CZE8</accession>
<evidence type="ECO:0000313" key="2">
    <source>
        <dbReference type="Proteomes" id="UP001308005"/>
    </source>
</evidence>
<evidence type="ECO:0008006" key="3">
    <source>
        <dbReference type="Google" id="ProtNLM"/>
    </source>
</evidence>